<dbReference type="EMBL" id="LLXH01001534">
    <property type="protein sequence ID" value="PKC58480.1"/>
    <property type="molecule type" value="Genomic_DNA"/>
</dbReference>
<proteinExistence type="predicted"/>
<sequence>MKQEQPFLGVIHFSAFPWSYTISSVMYKQYGYEIALWNNTDTILFYFLVLRPFLSRFLVMEYAVKLKPSSSQLLNTKLDFRLYFLDKFRRITELQTFFCRSRSI</sequence>
<protein>
    <submittedName>
        <fullName evidence="2">Uncharacterized protein</fullName>
    </submittedName>
</protein>
<reference evidence="2 3" key="2">
    <citation type="submission" date="2017-10" db="EMBL/GenBank/DDBJ databases">
        <title>Genome analyses suggest a sexual origin of heterokaryosis in a supposedly ancient asexual fungus.</title>
        <authorList>
            <person name="Corradi N."/>
            <person name="Sedzielewska K."/>
            <person name="Noel J."/>
            <person name="Charron P."/>
            <person name="Farinelli L."/>
            <person name="Marton T."/>
            <person name="Kruger M."/>
            <person name="Pelin A."/>
            <person name="Brachmann A."/>
            <person name="Corradi N."/>
        </authorList>
    </citation>
    <scope>NUCLEOTIDE SEQUENCE [LARGE SCALE GENOMIC DNA]</scope>
    <source>
        <strain evidence="2 3">A1</strain>
    </source>
</reference>
<keyword evidence="1" id="KW-0472">Membrane</keyword>
<gene>
    <name evidence="2" type="ORF">RhiirA1_445782</name>
</gene>
<dbReference type="VEuPathDB" id="FungiDB:RhiirFUN_022747"/>
<feature type="transmembrane region" description="Helical" evidence="1">
    <location>
        <begin position="7"/>
        <end position="27"/>
    </location>
</feature>
<reference evidence="2 3" key="1">
    <citation type="submission" date="2017-10" db="EMBL/GenBank/DDBJ databases">
        <title>Extensive intraspecific genome diversity in a model arbuscular mycorrhizal fungus.</title>
        <authorList>
            <person name="Chen E.C.H."/>
            <person name="Morin E."/>
            <person name="Baudet D."/>
            <person name="Noel J."/>
            <person name="Ndikumana S."/>
            <person name="Charron P."/>
            <person name="St-Onge C."/>
            <person name="Giorgi J."/>
            <person name="Grigoriev I.V."/>
            <person name="Roux C."/>
            <person name="Martin F.M."/>
            <person name="Corradi N."/>
        </authorList>
    </citation>
    <scope>NUCLEOTIDE SEQUENCE [LARGE SCALE GENOMIC DNA]</scope>
    <source>
        <strain evidence="2 3">A1</strain>
    </source>
</reference>
<keyword evidence="1" id="KW-1133">Transmembrane helix</keyword>
<accession>A0A2N0R5C4</accession>
<evidence type="ECO:0000256" key="1">
    <source>
        <dbReference type="SAM" id="Phobius"/>
    </source>
</evidence>
<comment type="caution">
    <text evidence="2">The sequence shown here is derived from an EMBL/GenBank/DDBJ whole genome shotgun (WGS) entry which is preliminary data.</text>
</comment>
<keyword evidence="1" id="KW-0812">Transmembrane</keyword>
<dbReference type="AlphaFoldDB" id="A0A2N0R5C4"/>
<dbReference type="VEuPathDB" id="FungiDB:RhiirA1_445782"/>
<name>A0A2N0R5C4_9GLOM</name>
<feature type="transmembrane region" description="Helical" evidence="1">
    <location>
        <begin position="43"/>
        <end position="64"/>
    </location>
</feature>
<dbReference type="Proteomes" id="UP000232688">
    <property type="component" value="Unassembled WGS sequence"/>
</dbReference>
<evidence type="ECO:0000313" key="2">
    <source>
        <dbReference type="EMBL" id="PKC58480.1"/>
    </source>
</evidence>
<evidence type="ECO:0000313" key="3">
    <source>
        <dbReference type="Proteomes" id="UP000232688"/>
    </source>
</evidence>
<organism evidence="2 3">
    <name type="scientific">Rhizophagus irregularis</name>
    <dbReference type="NCBI Taxonomy" id="588596"/>
    <lineage>
        <taxon>Eukaryota</taxon>
        <taxon>Fungi</taxon>
        <taxon>Fungi incertae sedis</taxon>
        <taxon>Mucoromycota</taxon>
        <taxon>Glomeromycotina</taxon>
        <taxon>Glomeromycetes</taxon>
        <taxon>Glomerales</taxon>
        <taxon>Glomeraceae</taxon>
        <taxon>Rhizophagus</taxon>
    </lineage>
</organism>